<feature type="region of interest" description="Disordered" evidence="1">
    <location>
        <begin position="215"/>
        <end position="250"/>
    </location>
</feature>
<evidence type="ECO:0000313" key="2">
    <source>
        <dbReference type="EMBL" id="OCL07140.1"/>
    </source>
</evidence>
<gene>
    <name evidence="2" type="ORF">AOQ84DRAFT_63884</name>
</gene>
<dbReference type="OrthoDB" id="10693101at2759"/>
<feature type="compositionally biased region" description="Basic and acidic residues" evidence="1">
    <location>
        <begin position="874"/>
        <end position="895"/>
    </location>
</feature>
<evidence type="ECO:0000256" key="1">
    <source>
        <dbReference type="SAM" id="MobiDB-lite"/>
    </source>
</evidence>
<name>A0A8E2EYS1_9PEZI</name>
<evidence type="ECO:0000313" key="3">
    <source>
        <dbReference type="Proteomes" id="UP000250140"/>
    </source>
</evidence>
<keyword evidence="3" id="KW-1185">Reference proteome</keyword>
<feature type="region of interest" description="Disordered" evidence="1">
    <location>
        <begin position="567"/>
        <end position="598"/>
    </location>
</feature>
<feature type="region of interest" description="Disordered" evidence="1">
    <location>
        <begin position="1011"/>
        <end position="1030"/>
    </location>
</feature>
<feature type="region of interest" description="Disordered" evidence="1">
    <location>
        <begin position="855"/>
        <end position="895"/>
    </location>
</feature>
<protein>
    <submittedName>
        <fullName evidence="2">Uncharacterized protein</fullName>
    </submittedName>
</protein>
<accession>A0A8E2EYS1</accession>
<feature type="region of interest" description="Disordered" evidence="1">
    <location>
        <begin position="916"/>
        <end position="974"/>
    </location>
</feature>
<feature type="compositionally biased region" description="Polar residues" evidence="1">
    <location>
        <begin position="922"/>
        <end position="931"/>
    </location>
</feature>
<organism evidence="2 3">
    <name type="scientific">Glonium stellatum</name>
    <dbReference type="NCBI Taxonomy" id="574774"/>
    <lineage>
        <taxon>Eukaryota</taxon>
        <taxon>Fungi</taxon>
        <taxon>Dikarya</taxon>
        <taxon>Ascomycota</taxon>
        <taxon>Pezizomycotina</taxon>
        <taxon>Dothideomycetes</taxon>
        <taxon>Pleosporomycetidae</taxon>
        <taxon>Gloniales</taxon>
        <taxon>Gloniaceae</taxon>
        <taxon>Glonium</taxon>
    </lineage>
</organism>
<dbReference type="Proteomes" id="UP000250140">
    <property type="component" value="Unassembled WGS sequence"/>
</dbReference>
<feature type="region of interest" description="Disordered" evidence="1">
    <location>
        <begin position="662"/>
        <end position="681"/>
    </location>
</feature>
<sequence length="1290" mass="143320">MRFDERSMRDLSIDTSHKQFDFGRRVVYDRNSPNRFHHIVMPSSSQTVHKAESFKRKFLTSPSQSPYPSKYARIDHHRPYARANSANSKTSAFCPEVIDLSQDASEGTEYQIAMKLKEEIRGPRAENGSVRVSQGSSRIVDRCGKVRAIGIVDENSQWGQQQCSVPPSTRGLGIPAAPNWSGYLSDTNEEYYTGGSYNSYGSTDVEHKKALLNSHPVRHNQGPGKQTCSPDHPTQPSSTGRYPSVTLQTPEGPQYRRVNIVNRKVERGKPNVVRIPIQSRDAKAPRSILKKMGPFIAEESTDDEEYYTAAYKFPGHQPIQPATQTVGHGEQDSSIATEKFNTGLLDQSGAATSRALRCQARLQRGNCYVTSLKDTKNPSQQTQEEESSVHNNIQILSGAYIRSNKSIPQAKNPRSPLIPNAIVPGGAFVSNVAPGTLEGPAPVHNPSELDSLVDSDSYYAIHSQLTNYEGSQRKCNDAKNAFKTKTINLQLMNRKMKAVKERAQAKNRAESRTIVFQRSTTSPRAISEDPFRPSAEKDLRNGTIAEAVVQLDPSSSITNLDDCSNASNSGRQCAHVPDPMKTSEDVEKGKPKQNPSKYITSFERNTRRISNSTISFSSAHGENLTLIRSGFNEPKFTGQTHKQQKIATRNIGQEYLQGALQHNQSTQDKQGNKWMSQERASIPSKLSGNFEKETQKSIRDGQQTLADGSCDIHQIHDKESPSLLKASQTLYEGLKNTCGPSRKRFESDTMASAKRKTPDPPISVNNMLENVNSISTETIRMERDNVGSLAQTQARHPSTVSDAEDHQGVPKHGEFREDFAQTAKESKGRTGIEGRIVRFRGRLRMGEITDALEQAQPSEQRLRDLESGQQQVVQKRDSEEQKNQEKAELYSGEKKQVSIDIPKRTKHASQQIRDMHRRNAQRRLNTNSETATKPGKPITITLTPANPLGASPTKSRVPPKNSKARKFSDRSVSRDGLIRKSEIASIHGRGCKPLKNNPAKPVVASIHEVRNKPESLSETSIKETEPQSITTQEFTPMKNVDPALPEANVEIPSISTAGRTTQEMTMEATARPSVPTDETLAKISEEDRLIVEWRDRSMKWQEVEELWNKRMGKTLTESGLRKRYRKAKYILGEVAMSSPTSSPEPPGFPKFLSEAENAPQLRELVNNPSQTKGIRKVLVDYSEDSDLDGSDGAVSEKQQVKPRKNAVAIDQPTCASSARMIQERVPAPISRPASLSVSVPNPEAIPQETTLARPITGGKTYRIPKQSLTLRMSKRIPLSYQMIAAIGSTR</sequence>
<feature type="region of interest" description="Disordered" evidence="1">
    <location>
        <begin position="741"/>
        <end position="761"/>
    </location>
</feature>
<feature type="compositionally biased region" description="Polar residues" evidence="1">
    <location>
        <begin position="223"/>
        <end position="250"/>
    </location>
</feature>
<feature type="compositionally biased region" description="Basic and acidic residues" evidence="1">
    <location>
        <begin position="1011"/>
        <end position="1025"/>
    </location>
</feature>
<feature type="compositionally biased region" description="Basic and acidic residues" evidence="1">
    <location>
        <begin position="581"/>
        <end position="590"/>
    </location>
</feature>
<dbReference type="EMBL" id="KV749922">
    <property type="protein sequence ID" value="OCL07140.1"/>
    <property type="molecule type" value="Genomic_DNA"/>
</dbReference>
<proteinExistence type="predicted"/>
<reference evidence="2 3" key="1">
    <citation type="journal article" date="2016" name="Nat. Commun.">
        <title>Ectomycorrhizal ecology is imprinted in the genome of the dominant symbiotic fungus Cenococcum geophilum.</title>
        <authorList>
            <consortium name="DOE Joint Genome Institute"/>
            <person name="Peter M."/>
            <person name="Kohler A."/>
            <person name="Ohm R.A."/>
            <person name="Kuo A."/>
            <person name="Krutzmann J."/>
            <person name="Morin E."/>
            <person name="Arend M."/>
            <person name="Barry K.W."/>
            <person name="Binder M."/>
            <person name="Choi C."/>
            <person name="Clum A."/>
            <person name="Copeland A."/>
            <person name="Grisel N."/>
            <person name="Haridas S."/>
            <person name="Kipfer T."/>
            <person name="LaButti K."/>
            <person name="Lindquist E."/>
            <person name="Lipzen A."/>
            <person name="Maire R."/>
            <person name="Meier B."/>
            <person name="Mihaltcheva S."/>
            <person name="Molinier V."/>
            <person name="Murat C."/>
            <person name="Poggeler S."/>
            <person name="Quandt C.A."/>
            <person name="Sperisen C."/>
            <person name="Tritt A."/>
            <person name="Tisserant E."/>
            <person name="Crous P.W."/>
            <person name="Henrissat B."/>
            <person name="Nehls U."/>
            <person name="Egli S."/>
            <person name="Spatafora J.W."/>
            <person name="Grigoriev I.V."/>
            <person name="Martin F.M."/>
        </authorList>
    </citation>
    <scope>NUCLEOTIDE SEQUENCE [LARGE SCALE GENOMIC DNA]</scope>
    <source>
        <strain evidence="2 3">CBS 207.34</strain>
    </source>
</reference>